<dbReference type="AlphaFoldDB" id="A0A554XEL9"/>
<evidence type="ECO:0000313" key="7">
    <source>
        <dbReference type="EMBL" id="TSE34280.1"/>
    </source>
</evidence>
<dbReference type="Proteomes" id="UP000318294">
    <property type="component" value="Unassembled WGS sequence"/>
</dbReference>
<dbReference type="Pfam" id="PF13801">
    <property type="entry name" value="Metal_resist"/>
    <property type="match status" value="1"/>
</dbReference>
<dbReference type="PANTHER" id="PTHR38102:SF1">
    <property type="entry name" value="PERIPLASMIC CHAPERONE SPY"/>
    <property type="match status" value="1"/>
</dbReference>
<evidence type="ECO:0000256" key="2">
    <source>
        <dbReference type="ARBA" id="ARBA00008441"/>
    </source>
</evidence>
<protein>
    <submittedName>
        <fullName evidence="7">Heavy-metal resistance</fullName>
    </submittedName>
</protein>
<dbReference type="EMBL" id="VJON01000021">
    <property type="protein sequence ID" value="TSE34280.1"/>
    <property type="molecule type" value="Genomic_DNA"/>
</dbReference>
<accession>A0A554XEL9</accession>
<dbReference type="GO" id="GO:0051082">
    <property type="term" value="F:unfolded protein binding"/>
    <property type="evidence" value="ECO:0007669"/>
    <property type="project" value="TreeGrafter"/>
</dbReference>
<name>A0A554XEL9_9BURK</name>
<evidence type="ECO:0000256" key="5">
    <source>
        <dbReference type="SAM" id="Coils"/>
    </source>
</evidence>
<reference evidence="7 8" key="1">
    <citation type="submission" date="2019-07" db="EMBL/GenBank/DDBJ databases">
        <title>Tepidimonas charontis SPSP-6 draft genome.</title>
        <authorList>
            <person name="Da Costa M.S."/>
            <person name="Froufe H.J.C."/>
            <person name="Egas C."/>
            <person name="Albuquerque L."/>
        </authorList>
    </citation>
    <scope>NUCLEOTIDE SEQUENCE [LARGE SCALE GENOMIC DNA]</scope>
    <source>
        <strain evidence="7 8">SPSP-6</strain>
    </source>
</reference>
<gene>
    <name evidence="7" type="ORF">Tchar_01488</name>
</gene>
<sequence>MSFSLASKRRWRHAVVAAGLLCALTPSWAGGPWGWREPPMGGHGGRFWPAAAHGDSADRMVEHLGRGLDLQPSQREQLRALAEATRSELQRLREQARALRQERHQLLAAPTLDEAALEALRQRELTLHDALTARMNRFMIDAAKVLTPEQRQRWAERMQRHGDRGHRHDSQSHERHRHHPDR</sequence>
<dbReference type="InterPro" id="IPR012899">
    <property type="entry name" value="LTXXQ"/>
</dbReference>
<feature type="coiled-coil region" evidence="5">
    <location>
        <begin position="75"/>
        <end position="109"/>
    </location>
</feature>
<comment type="subcellular location">
    <subcellularLocation>
        <location evidence="1">Periplasm</location>
    </subcellularLocation>
</comment>
<evidence type="ECO:0000313" key="8">
    <source>
        <dbReference type="Proteomes" id="UP000318294"/>
    </source>
</evidence>
<keyword evidence="5" id="KW-0175">Coiled coil</keyword>
<dbReference type="PANTHER" id="PTHR38102">
    <property type="entry name" value="PERIPLASMIC CHAPERONE SPY"/>
    <property type="match status" value="1"/>
</dbReference>
<organism evidence="7 8">
    <name type="scientific">Tepidimonas charontis</name>
    <dbReference type="NCBI Taxonomy" id="2267262"/>
    <lineage>
        <taxon>Bacteria</taxon>
        <taxon>Pseudomonadati</taxon>
        <taxon>Pseudomonadota</taxon>
        <taxon>Betaproteobacteria</taxon>
        <taxon>Burkholderiales</taxon>
        <taxon>Tepidimonas</taxon>
    </lineage>
</organism>
<feature type="compositionally biased region" description="Basic and acidic residues" evidence="6">
    <location>
        <begin position="152"/>
        <end position="173"/>
    </location>
</feature>
<keyword evidence="4" id="KW-0574">Periplasm</keyword>
<dbReference type="CDD" id="cd09916">
    <property type="entry name" value="CpxP_like"/>
    <property type="match status" value="1"/>
</dbReference>
<dbReference type="OrthoDB" id="8589301at2"/>
<evidence type="ECO:0000256" key="4">
    <source>
        <dbReference type="ARBA" id="ARBA00022764"/>
    </source>
</evidence>
<dbReference type="RefSeq" id="WP_144328439.1">
    <property type="nucleotide sequence ID" value="NZ_VJON01000021.1"/>
</dbReference>
<evidence type="ECO:0000256" key="6">
    <source>
        <dbReference type="SAM" id="MobiDB-lite"/>
    </source>
</evidence>
<comment type="caution">
    <text evidence="7">The sequence shown here is derived from an EMBL/GenBank/DDBJ whole genome shotgun (WGS) entry which is preliminary data.</text>
</comment>
<dbReference type="InterPro" id="IPR052211">
    <property type="entry name" value="Cpx_auxiliary_protein"/>
</dbReference>
<feature type="region of interest" description="Disordered" evidence="6">
    <location>
        <begin position="152"/>
        <end position="182"/>
    </location>
</feature>
<dbReference type="Gene3D" id="1.20.120.1490">
    <property type="match status" value="1"/>
</dbReference>
<proteinExistence type="inferred from homology"/>
<dbReference type="GO" id="GO:0030288">
    <property type="term" value="C:outer membrane-bounded periplasmic space"/>
    <property type="evidence" value="ECO:0007669"/>
    <property type="project" value="TreeGrafter"/>
</dbReference>
<dbReference type="InterPro" id="IPR025961">
    <property type="entry name" value="Metal_resist"/>
</dbReference>
<keyword evidence="8" id="KW-1185">Reference proteome</keyword>
<evidence type="ECO:0000256" key="3">
    <source>
        <dbReference type="ARBA" id="ARBA00022729"/>
    </source>
</evidence>
<keyword evidence="3" id="KW-0732">Signal</keyword>
<evidence type="ECO:0000256" key="1">
    <source>
        <dbReference type="ARBA" id="ARBA00004418"/>
    </source>
</evidence>
<comment type="similarity">
    <text evidence="2">Belongs to the CpxP/Spy family.</text>
</comment>